<sequence>MLKETVNTVQLGSVSISLDKARSMVEAIKEDASSAKSPEVKADLQDLQNWMQEHITAATTHQKA</sequence>
<organism evidence="1 2">
    <name type="scientific">Marinobacter nauticus</name>
    <name type="common">Marinobacter hydrocarbonoclasticus</name>
    <name type="synonym">Marinobacter aquaeolei</name>
    <dbReference type="NCBI Taxonomy" id="2743"/>
    <lineage>
        <taxon>Bacteria</taxon>
        <taxon>Pseudomonadati</taxon>
        <taxon>Pseudomonadota</taxon>
        <taxon>Gammaproteobacteria</taxon>
        <taxon>Pseudomonadales</taxon>
        <taxon>Marinobacteraceae</taxon>
        <taxon>Marinobacter</taxon>
    </lineage>
</organism>
<accession>A0A368X5L2</accession>
<reference evidence="1 2" key="1">
    <citation type="submission" date="2018-07" db="EMBL/GenBank/DDBJ databases">
        <title>Freshwater and sediment microbial communities from various areas in North America, analyzing microbe dynamics in response to fracking.</title>
        <authorList>
            <person name="Lamendella R."/>
        </authorList>
    </citation>
    <scope>NUCLEOTIDE SEQUENCE [LARGE SCALE GENOMIC DNA]</scope>
    <source>
        <strain evidence="1 2">105B</strain>
    </source>
</reference>
<dbReference type="EMBL" id="QPJI01000019">
    <property type="protein sequence ID" value="RCW63312.1"/>
    <property type="molecule type" value="Genomic_DNA"/>
</dbReference>
<dbReference type="AlphaFoldDB" id="A0A368X5L2"/>
<evidence type="ECO:0000313" key="1">
    <source>
        <dbReference type="EMBL" id="RCW63312.1"/>
    </source>
</evidence>
<name>A0A368X5L2_MARNT</name>
<dbReference type="Proteomes" id="UP000253647">
    <property type="component" value="Unassembled WGS sequence"/>
</dbReference>
<protein>
    <submittedName>
        <fullName evidence="1">Uncharacterized protein</fullName>
    </submittedName>
</protein>
<dbReference type="RefSeq" id="WP_114435343.1">
    <property type="nucleotide sequence ID" value="NZ_QPJI01000019.1"/>
</dbReference>
<proteinExistence type="predicted"/>
<comment type="caution">
    <text evidence="1">The sequence shown here is derived from an EMBL/GenBank/DDBJ whole genome shotgun (WGS) entry which is preliminary data.</text>
</comment>
<evidence type="ECO:0000313" key="2">
    <source>
        <dbReference type="Proteomes" id="UP000253647"/>
    </source>
</evidence>
<gene>
    <name evidence="1" type="ORF">DET61_11982</name>
</gene>